<accession>A0ABX1HHT2</accession>
<feature type="domain" description="Helix-turn-helix" evidence="1">
    <location>
        <begin position="42"/>
        <end position="92"/>
    </location>
</feature>
<organism evidence="2 3">
    <name type="scientific">Hymenobacter artigasi</name>
    <dbReference type="NCBI Taxonomy" id="2719616"/>
    <lineage>
        <taxon>Bacteria</taxon>
        <taxon>Pseudomonadati</taxon>
        <taxon>Bacteroidota</taxon>
        <taxon>Cytophagia</taxon>
        <taxon>Cytophagales</taxon>
        <taxon>Hymenobacteraceae</taxon>
        <taxon>Hymenobacter</taxon>
    </lineage>
</organism>
<keyword evidence="3" id="KW-1185">Reference proteome</keyword>
<name>A0ABX1HHT2_9BACT</name>
<evidence type="ECO:0000259" key="1">
    <source>
        <dbReference type="Pfam" id="PF12728"/>
    </source>
</evidence>
<reference evidence="2 3" key="1">
    <citation type="submission" date="2020-03" db="EMBL/GenBank/DDBJ databases">
        <title>Genomic Encyclopedia of Type Strains, Phase IV (KMG-V): Genome sequencing to study the core and pangenomes of soil and plant-associated prokaryotes.</title>
        <authorList>
            <person name="Whitman W."/>
        </authorList>
    </citation>
    <scope>NUCLEOTIDE SEQUENCE [LARGE SCALE GENOMIC DNA]</scope>
    <source>
        <strain evidence="2 3">1B</strain>
    </source>
</reference>
<proteinExistence type="predicted"/>
<protein>
    <submittedName>
        <fullName evidence="2">Excisionase family DNA binding protein</fullName>
    </submittedName>
</protein>
<evidence type="ECO:0000313" key="2">
    <source>
        <dbReference type="EMBL" id="NKI88328.1"/>
    </source>
</evidence>
<dbReference type="InterPro" id="IPR041657">
    <property type="entry name" value="HTH_17"/>
</dbReference>
<dbReference type="Pfam" id="PF12728">
    <property type="entry name" value="HTH_17"/>
    <property type="match status" value="1"/>
</dbReference>
<gene>
    <name evidence="2" type="ORF">HBN54_000915</name>
</gene>
<sequence>MNINLSPAEVNAIADQISASVLARVTAAMQQAAKTSPALGQLTVKEVADQLQVSEKTIHKYLNEGKLRGSNLGTCERPTWRISQLAIQNFLDS</sequence>
<dbReference type="Proteomes" id="UP000717634">
    <property type="component" value="Unassembled WGS sequence"/>
</dbReference>
<comment type="caution">
    <text evidence="2">The sequence shown here is derived from an EMBL/GenBank/DDBJ whole genome shotgun (WGS) entry which is preliminary data.</text>
</comment>
<dbReference type="EMBL" id="JAAVTK010000002">
    <property type="protein sequence ID" value="NKI88328.1"/>
    <property type="molecule type" value="Genomic_DNA"/>
</dbReference>
<evidence type="ECO:0000313" key="3">
    <source>
        <dbReference type="Proteomes" id="UP000717634"/>
    </source>
</evidence>
<dbReference type="RefSeq" id="WP_168671965.1">
    <property type="nucleotide sequence ID" value="NZ_JAAVTK010000002.1"/>
</dbReference>